<dbReference type="AlphaFoldDB" id="A0A1T0ARV8"/>
<dbReference type="STRING" id="734.B0187_06490"/>
<dbReference type="RefSeq" id="WP_078237051.1">
    <property type="nucleotide sequence ID" value="NZ_MUYA01000008.1"/>
</dbReference>
<comment type="caution">
    <text evidence="2">The sequence shown here is derived from an EMBL/GenBank/DDBJ whole genome shotgun (WGS) entry which is preliminary data.</text>
</comment>
<keyword evidence="1" id="KW-1133">Transmembrane helix</keyword>
<evidence type="ECO:0008006" key="4">
    <source>
        <dbReference type="Google" id="ProtNLM"/>
    </source>
</evidence>
<sequence>MQHQLNREARWAVWLTLIYLFGWIGFAYFSPAGRGLLGFPLWFELACIYLPLGFIGLVAWAVKAIYQPIDLEGKLDE</sequence>
<dbReference type="EMBL" id="MUYA01000008">
    <property type="protein sequence ID" value="OOR98906.1"/>
    <property type="molecule type" value="Genomic_DNA"/>
</dbReference>
<accession>A0A1T0ARV8</accession>
<organism evidence="2 3">
    <name type="scientific">Haemophilus paracuniculus</name>
    <dbReference type="NCBI Taxonomy" id="734"/>
    <lineage>
        <taxon>Bacteria</taxon>
        <taxon>Pseudomonadati</taxon>
        <taxon>Pseudomonadota</taxon>
        <taxon>Gammaproteobacteria</taxon>
        <taxon>Pasteurellales</taxon>
        <taxon>Pasteurellaceae</taxon>
        <taxon>Haemophilus</taxon>
    </lineage>
</organism>
<dbReference type="OrthoDB" id="7062456at2"/>
<dbReference type="Proteomes" id="UP000190867">
    <property type="component" value="Unassembled WGS sequence"/>
</dbReference>
<keyword evidence="1" id="KW-0812">Transmembrane</keyword>
<feature type="transmembrane region" description="Helical" evidence="1">
    <location>
        <begin position="12"/>
        <end position="29"/>
    </location>
</feature>
<keyword evidence="1" id="KW-0472">Membrane</keyword>
<protein>
    <recommendedName>
        <fullName evidence="4">DUF997 domain-containing protein</fullName>
    </recommendedName>
</protein>
<keyword evidence="3" id="KW-1185">Reference proteome</keyword>
<dbReference type="PANTHER" id="PTHR39174:SF1">
    <property type="entry name" value="INNER MEMBRANE PROTEIN"/>
    <property type="match status" value="1"/>
</dbReference>
<proteinExistence type="predicted"/>
<evidence type="ECO:0000313" key="2">
    <source>
        <dbReference type="EMBL" id="OOR98906.1"/>
    </source>
</evidence>
<dbReference type="Pfam" id="PF06196">
    <property type="entry name" value="DUF997"/>
    <property type="match status" value="1"/>
</dbReference>
<feature type="transmembrane region" description="Helical" evidence="1">
    <location>
        <begin position="41"/>
        <end position="62"/>
    </location>
</feature>
<reference evidence="2 3" key="1">
    <citation type="submission" date="2017-02" db="EMBL/GenBank/DDBJ databases">
        <title>Draft genome sequence of Haemophilus paracuniculus CCUG 43573 type strain.</title>
        <authorList>
            <person name="Engstrom-Jakobsson H."/>
            <person name="Salva-Serra F."/>
            <person name="Thorell K."/>
            <person name="Gonzales-Siles L."/>
            <person name="Karlsson R."/>
            <person name="Boulund F."/>
            <person name="Engstrand L."/>
            <person name="Kristiansson E."/>
            <person name="Moore E."/>
        </authorList>
    </citation>
    <scope>NUCLEOTIDE SEQUENCE [LARGE SCALE GENOMIC DNA]</scope>
    <source>
        <strain evidence="2 3">CCUG 43573</strain>
    </source>
</reference>
<gene>
    <name evidence="2" type="ORF">B0187_06490</name>
</gene>
<evidence type="ECO:0000313" key="3">
    <source>
        <dbReference type="Proteomes" id="UP000190867"/>
    </source>
</evidence>
<evidence type="ECO:0000256" key="1">
    <source>
        <dbReference type="SAM" id="Phobius"/>
    </source>
</evidence>
<dbReference type="PANTHER" id="PTHR39174">
    <property type="entry name" value="INNER MEMBRANE PROTEIN-RELATED"/>
    <property type="match status" value="1"/>
</dbReference>
<name>A0A1T0ARV8_9PAST</name>
<dbReference type="InterPro" id="IPR010398">
    <property type="entry name" value="DUF997"/>
</dbReference>